<dbReference type="EMBL" id="VATY01000002">
    <property type="protein sequence ID" value="TMM57101.1"/>
    <property type="molecule type" value="Genomic_DNA"/>
</dbReference>
<name>A0A5S3PR09_9FLAO</name>
<dbReference type="Pfam" id="PF14054">
    <property type="entry name" value="DUF4249"/>
    <property type="match status" value="1"/>
</dbReference>
<evidence type="ECO:0000313" key="1">
    <source>
        <dbReference type="EMBL" id="TMM57101.1"/>
    </source>
</evidence>
<dbReference type="InterPro" id="IPR025345">
    <property type="entry name" value="DUF4249"/>
</dbReference>
<dbReference type="PROSITE" id="PS51257">
    <property type="entry name" value="PROKAR_LIPOPROTEIN"/>
    <property type="match status" value="1"/>
</dbReference>
<gene>
    <name evidence="1" type="ORF">FEE95_11460</name>
</gene>
<dbReference type="OrthoDB" id="1062680at2"/>
<accession>A0A5S3PR09</accession>
<evidence type="ECO:0000313" key="2">
    <source>
        <dbReference type="Proteomes" id="UP000310314"/>
    </source>
</evidence>
<proteinExistence type="predicted"/>
<keyword evidence="2" id="KW-1185">Reference proteome</keyword>
<reference evidence="1 2" key="1">
    <citation type="submission" date="2019-05" db="EMBL/GenBank/DDBJ databases">
        <authorList>
            <person name="Zhang J.-Y."/>
            <person name="Feg X."/>
            <person name="Du Z.-J."/>
        </authorList>
    </citation>
    <scope>NUCLEOTIDE SEQUENCE [LARGE SCALE GENOMIC DNA]</scope>
    <source>
        <strain evidence="1 2">RZ26</strain>
    </source>
</reference>
<organism evidence="1 2">
    <name type="scientific">Maribacter algarum</name>
    <name type="common">ex Zhang et al. 2020</name>
    <dbReference type="NCBI Taxonomy" id="2578118"/>
    <lineage>
        <taxon>Bacteria</taxon>
        <taxon>Pseudomonadati</taxon>
        <taxon>Bacteroidota</taxon>
        <taxon>Flavobacteriia</taxon>
        <taxon>Flavobacteriales</taxon>
        <taxon>Flavobacteriaceae</taxon>
        <taxon>Maribacter</taxon>
    </lineage>
</organism>
<protein>
    <submittedName>
        <fullName evidence="1">DUF4249 domain-containing protein</fullName>
    </submittedName>
</protein>
<sequence>MRNGPYILVFLCPIFIGTMSCVEPFEAETQVFENALVIDARLTDEFKRHRIELSRARPFEQETSMAELKATVMVIEDAKNFYDFHEVEQGQYLSVKEFSAKQNSSYELRITTSDGKSYNSEAVTTPEKIAIEDLYVEIETNNSGEEGVSVFLDSRSVTNSASYFRYEYEETYKVIAPYWNPFDFDVIDDKGVGEDGDPFEVGLKPKEREERVCYNTTFSTAINQTATDGLEENKLKRHSIRFISKNNYIISHRYSILVQQHVQNLDAFSYYQSLNAFSSSESVFFENQPGFLLGNISSETNPDEKILGFFEVTAVTSKRIYFNYQDLFPLEPLPPYYINCEPIQEPLLWLPTADTHSFDGTGRSPLIEAIQAGLIKYYATNPDYVETFSIDELNENTRGPYFAKATACGDCNVLGSNIKPDFWIE</sequence>
<comment type="caution">
    <text evidence="1">The sequence shown here is derived from an EMBL/GenBank/DDBJ whole genome shotgun (WGS) entry which is preliminary data.</text>
</comment>
<dbReference type="Proteomes" id="UP000310314">
    <property type="component" value="Unassembled WGS sequence"/>
</dbReference>
<dbReference type="AlphaFoldDB" id="A0A5S3PR09"/>